<keyword evidence="3" id="KW-0378">Hydrolase</keyword>
<evidence type="ECO:0000256" key="1">
    <source>
        <dbReference type="ARBA" id="ARBA00008645"/>
    </source>
</evidence>
<dbReference type="PANTHER" id="PTHR22946:SF0">
    <property type="entry name" value="DIENELACTONE HYDROLASE DOMAIN-CONTAINING PROTEIN"/>
    <property type="match status" value="1"/>
</dbReference>
<gene>
    <name evidence="3" type="ORF">H7K45_17975</name>
</gene>
<sequence>MSVGQDVTYTVDELTMVGHLARPDGDGPWPAVLIGHDGVGLDAYQRRRADILADHGYVTFAMDFHGGRTYFGEPEAMLDRTMPLLGDPGRMLAIGRTALDILLAVPGVDHRRLGALGFGAGGRIVLELACGGAAFAAIALIHPALPPAALAEHWASVTGAFLLCTGSEDPLCTPAQLLTFGTVLQEAGVDWRVDVFGGAQHAFWAVEASAEGTAGPVATVPGVGYHADAARRAWDSVLRHFLDEMPPLGS</sequence>
<dbReference type="RefSeq" id="WP_263997274.1">
    <property type="nucleotide sequence ID" value="NZ_JACKVK010000009.1"/>
</dbReference>
<evidence type="ECO:0000313" key="3">
    <source>
        <dbReference type="EMBL" id="MCV7422437.1"/>
    </source>
</evidence>
<dbReference type="PANTHER" id="PTHR22946">
    <property type="entry name" value="DIENELACTONE HYDROLASE DOMAIN-CONTAINING PROTEIN-RELATED"/>
    <property type="match status" value="1"/>
</dbReference>
<proteinExistence type="inferred from homology"/>
<dbReference type="InterPro" id="IPR029058">
    <property type="entry name" value="AB_hydrolase_fold"/>
</dbReference>
<accession>A0A9X3C3N5</accession>
<dbReference type="InterPro" id="IPR002925">
    <property type="entry name" value="Dienelactn_hydro"/>
</dbReference>
<organism evidence="3 4">
    <name type="scientific">Mycobacterium yunnanensis</name>
    <dbReference type="NCBI Taxonomy" id="368477"/>
    <lineage>
        <taxon>Bacteria</taxon>
        <taxon>Bacillati</taxon>
        <taxon>Actinomycetota</taxon>
        <taxon>Actinomycetes</taxon>
        <taxon>Mycobacteriales</taxon>
        <taxon>Mycobacteriaceae</taxon>
        <taxon>Mycobacterium</taxon>
    </lineage>
</organism>
<dbReference type="EMBL" id="JACKVK010000009">
    <property type="protein sequence ID" value="MCV7422437.1"/>
    <property type="molecule type" value="Genomic_DNA"/>
</dbReference>
<dbReference type="InterPro" id="IPR050261">
    <property type="entry name" value="FrsA_esterase"/>
</dbReference>
<dbReference type="Proteomes" id="UP001141629">
    <property type="component" value="Unassembled WGS sequence"/>
</dbReference>
<reference evidence="3" key="2">
    <citation type="journal article" date="2022" name="BMC Genomics">
        <title>Comparative genome analysis of mycobacteria focusing on tRNA and non-coding RNA.</title>
        <authorList>
            <person name="Behra P.R.K."/>
            <person name="Pettersson B.M.F."/>
            <person name="Ramesh M."/>
            <person name="Das S."/>
            <person name="Dasgupta S."/>
            <person name="Kirsebom L.A."/>
        </authorList>
    </citation>
    <scope>NUCLEOTIDE SEQUENCE</scope>
    <source>
        <strain evidence="3">DSM 44838</strain>
    </source>
</reference>
<dbReference type="SUPFAM" id="SSF53474">
    <property type="entry name" value="alpha/beta-Hydrolases"/>
    <property type="match status" value="1"/>
</dbReference>
<name>A0A9X3C3N5_9MYCO</name>
<feature type="domain" description="Dienelactone hydrolase" evidence="2">
    <location>
        <begin position="18"/>
        <end position="241"/>
    </location>
</feature>
<evidence type="ECO:0000259" key="2">
    <source>
        <dbReference type="Pfam" id="PF01738"/>
    </source>
</evidence>
<dbReference type="GO" id="GO:0016787">
    <property type="term" value="F:hydrolase activity"/>
    <property type="evidence" value="ECO:0007669"/>
    <property type="project" value="UniProtKB-KW"/>
</dbReference>
<evidence type="ECO:0000313" key="4">
    <source>
        <dbReference type="Proteomes" id="UP001141629"/>
    </source>
</evidence>
<dbReference type="AlphaFoldDB" id="A0A9X3C3N5"/>
<protein>
    <submittedName>
        <fullName evidence="3">Dienelactone hydrolase family protein</fullName>
    </submittedName>
</protein>
<keyword evidence="4" id="KW-1185">Reference proteome</keyword>
<dbReference type="Gene3D" id="3.40.50.1820">
    <property type="entry name" value="alpha/beta hydrolase"/>
    <property type="match status" value="1"/>
</dbReference>
<comment type="caution">
    <text evidence="3">The sequence shown here is derived from an EMBL/GenBank/DDBJ whole genome shotgun (WGS) entry which is preliminary data.</text>
</comment>
<comment type="similarity">
    <text evidence="1">Belongs to the AB hydrolase superfamily.</text>
</comment>
<reference evidence="3" key="1">
    <citation type="submission" date="2020-07" db="EMBL/GenBank/DDBJ databases">
        <authorList>
            <person name="Pettersson B.M.F."/>
            <person name="Behra P.R.K."/>
            <person name="Ramesh M."/>
            <person name="Das S."/>
            <person name="Dasgupta S."/>
            <person name="Kirsebom L.A."/>
        </authorList>
    </citation>
    <scope>NUCLEOTIDE SEQUENCE</scope>
    <source>
        <strain evidence="3">DSM 44838</strain>
    </source>
</reference>
<dbReference type="Pfam" id="PF01738">
    <property type="entry name" value="DLH"/>
    <property type="match status" value="1"/>
</dbReference>